<dbReference type="RefSeq" id="WP_199032516.1">
    <property type="nucleotide sequence ID" value="NZ_CATZLL010000014.1"/>
</dbReference>
<keyword evidence="3" id="KW-1185">Reference proteome</keyword>
<gene>
    <name evidence="2" type="ORF">LMG18101_03950</name>
</gene>
<dbReference type="Proteomes" id="UP001189757">
    <property type="component" value="Unassembled WGS sequence"/>
</dbReference>
<proteinExistence type="predicted"/>
<feature type="compositionally biased region" description="Polar residues" evidence="1">
    <location>
        <begin position="134"/>
        <end position="154"/>
    </location>
</feature>
<sequence length="154" mass="17144">MNTERTVAGLSRLAALRAREVDRIGADVAARDAEGARYRRHLAQMATLLQNTDTNAPAHPAHAMNGARYRAALADMIHQHERELAHHDAALASLRGELCAARLHHERIDVVRRKKIAMLDAVHRSNERKREDQQASQAWLRQRLAQGSATSAPS</sequence>
<evidence type="ECO:0000313" key="3">
    <source>
        <dbReference type="Proteomes" id="UP001189757"/>
    </source>
</evidence>
<evidence type="ECO:0000313" key="2">
    <source>
        <dbReference type="EMBL" id="CAJ0819446.1"/>
    </source>
</evidence>
<reference evidence="2 3" key="1">
    <citation type="submission" date="2023-07" db="EMBL/GenBank/DDBJ databases">
        <authorList>
            <person name="Peeters C."/>
        </authorList>
    </citation>
    <scope>NUCLEOTIDE SEQUENCE [LARGE SCALE GENOMIC DNA]</scope>
    <source>
        <strain evidence="2 3">LMG 18101</strain>
    </source>
</reference>
<name>A0ABN9JU13_9RALS</name>
<accession>A0ABN9JU13</accession>
<comment type="caution">
    <text evidence="2">The sequence shown here is derived from an EMBL/GenBank/DDBJ whole genome shotgun (WGS) entry which is preliminary data.</text>
</comment>
<dbReference type="EMBL" id="CATZLL010000014">
    <property type="protein sequence ID" value="CAJ0819446.1"/>
    <property type="molecule type" value="Genomic_DNA"/>
</dbReference>
<evidence type="ECO:0008006" key="4">
    <source>
        <dbReference type="Google" id="ProtNLM"/>
    </source>
</evidence>
<evidence type="ECO:0000256" key="1">
    <source>
        <dbReference type="SAM" id="MobiDB-lite"/>
    </source>
</evidence>
<feature type="compositionally biased region" description="Basic and acidic residues" evidence="1">
    <location>
        <begin position="124"/>
        <end position="133"/>
    </location>
</feature>
<feature type="region of interest" description="Disordered" evidence="1">
    <location>
        <begin position="124"/>
        <end position="154"/>
    </location>
</feature>
<organism evidence="2 3">
    <name type="scientific">Ralstonia flaminis</name>
    <dbReference type="NCBI Taxonomy" id="3058597"/>
    <lineage>
        <taxon>Bacteria</taxon>
        <taxon>Pseudomonadati</taxon>
        <taxon>Pseudomonadota</taxon>
        <taxon>Betaproteobacteria</taxon>
        <taxon>Burkholderiales</taxon>
        <taxon>Burkholderiaceae</taxon>
        <taxon>Ralstonia</taxon>
    </lineage>
</organism>
<protein>
    <recommendedName>
        <fullName evidence="4">Flagellar FliJ protein</fullName>
    </recommendedName>
</protein>